<comment type="caution">
    <text evidence="3">The sequence shown here is derived from an EMBL/GenBank/DDBJ whole genome shotgun (WGS) entry which is preliminary data.</text>
</comment>
<dbReference type="AlphaFoldDB" id="A0A8X6Y4P6"/>
<dbReference type="Gene3D" id="3.80.10.10">
    <property type="entry name" value="Ribonuclease Inhibitor"/>
    <property type="match status" value="1"/>
</dbReference>
<dbReference type="EMBL" id="BMAV01015429">
    <property type="protein sequence ID" value="GFY64854.1"/>
    <property type="molecule type" value="Genomic_DNA"/>
</dbReference>
<dbReference type="OrthoDB" id="6484892at2759"/>
<accession>A0A8X6Y4P6</accession>
<evidence type="ECO:0000256" key="1">
    <source>
        <dbReference type="ARBA" id="ARBA00022614"/>
    </source>
</evidence>
<sequence length="131" mass="15187">MSLSDSDLAFVGLEDHLEEIRASDAHYITQWDWSQLRNLRKINTIDIHLISMYSIEQEFPPLTSLSFLSISKAEISFVHPKAFRGLTNLKILILKENEIAEMSRSMLPNPAKELFLLDLRYLSNPLFKSMF</sequence>
<evidence type="ECO:0000313" key="3">
    <source>
        <dbReference type="EMBL" id="GFY64854.1"/>
    </source>
</evidence>
<dbReference type="Pfam" id="PF13855">
    <property type="entry name" value="LRR_8"/>
    <property type="match status" value="1"/>
</dbReference>
<keyword evidence="1" id="KW-0433">Leucine-rich repeat</keyword>
<name>A0A8X6Y4P6_9ARAC</name>
<gene>
    <name evidence="3" type="primary">TCB1_344</name>
    <name evidence="3" type="ORF">TNIN_290041</name>
</gene>
<dbReference type="InterPro" id="IPR001611">
    <property type="entry name" value="Leu-rich_rpt"/>
</dbReference>
<protein>
    <submittedName>
        <fullName evidence="3">Transposable element Tcb1 transposase</fullName>
    </submittedName>
</protein>
<reference evidence="3" key="1">
    <citation type="submission" date="2020-08" db="EMBL/GenBank/DDBJ databases">
        <title>Multicomponent nature underlies the extraordinary mechanical properties of spider dragline silk.</title>
        <authorList>
            <person name="Kono N."/>
            <person name="Nakamura H."/>
            <person name="Mori M."/>
            <person name="Yoshida Y."/>
            <person name="Ohtoshi R."/>
            <person name="Malay A.D."/>
            <person name="Moran D.A.P."/>
            <person name="Tomita M."/>
            <person name="Numata K."/>
            <person name="Arakawa K."/>
        </authorList>
    </citation>
    <scope>NUCLEOTIDE SEQUENCE</scope>
</reference>
<dbReference type="SMART" id="SM00369">
    <property type="entry name" value="LRR_TYP"/>
    <property type="match status" value="2"/>
</dbReference>
<dbReference type="Proteomes" id="UP000886998">
    <property type="component" value="Unassembled WGS sequence"/>
</dbReference>
<keyword evidence="4" id="KW-1185">Reference proteome</keyword>
<dbReference type="InterPro" id="IPR032675">
    <property type="entry name" value="LRR_dom_sf"/>
</dbReference>
<evidence type="ECO:0000256" key="2">
    <source>
        <dbReference type="ARBA" id="ARBA00022737"/>
    </source>
</evidence>
<proteinExistence type="predicted"/>
<dbReference type="InterPro" id="IPR003591">
    <property type="entry name" value="Leu-rich_rpt_typical-subtyp"/>
</dbReference>
<dbReference type="SUPFAM" id="SSF52058">
    <property type="entry name" value="L domain-like"/>
    <property type="match status" value="1"/>
</dbReference>
<organism evidence="3 4">
    <name type="scientific">Trichonephila inaurata madagascariensis</name>
    <dbReference type="NCBI Taxonomy" id="2747483"/>
    <lineage>
        <taxon>Eukaryota</taxon>
        <taxon>Metazoa</taxon>
        <taxon>Ecdysozoa</taxon>
        <taxon>Arthropoda</taxon>
        <taxon>Chelicerata</taxon>
        <taxon>Arachnida</taxon>
        <taxon>Araneae</taxon>
        <taxon>Araneomorphae</taxon>
        <taxon>Entelegynae</taxon>
        <taxon>Araneoidea</taxon>
        <taxon>Nephilidae</taxon>
        <taxon>Trichonephila</taxon>
        <taxon>Trichonephila inaurata</taxon>
    </lineage>
</organism>
<keyword evidence="2" id="KW-0677">Repeat</keyword>
<evidence type="ECO:0000313" key="4">
    <source>
        <dbReference type="Proteomes" id="UP000886998"/>
    </source>
</evidence>